<evidence type="ECO:0000313" key="1">
    <source>
        <dbReference type="EMBL" id="KAJ1887442.1"/>
    </source>
</evidence>
<dbReference type="EMBL" id="JANBPG010001992">
    <property type="protein sequence ID" value="KAJ1887442.1"/>
    <property type="molecule type" value="Genomic_DNA"/>
</dbReference>
<comment type="caution">
    <text evidence="1">The sequence shown here is derived from an EMBL/GenBank/DDBJ whole genome shotgun (WGS) entry which is preliminary data.</text>
</comment>
<keyword evidence="2" id="KW-1185">Reference proteome</keyword>
<protein>
    <submittedName>
        <fullName evidence="1">Uncharacterized protein</fullName>
    </submittedName>
</protein>
<reference evidence="1" key="1">
    <citation type="submission" date="2022-07" db="EMBL/GenBank/DDBJ databases">
        <title>Phylogenomic reconstructions and comparative analyses of Kickxellomycotina fungi.</title>
        <authorList>
            <person name="Reynolds N.K."/>
            <person name="Stajich J.E."/>
            <person name="Barry K."/>
            <person name="Grigoriev I.V."/>
            <person name="Crous P."/>
            <person name="Smith M.E."/>
        </authorList>
    </citation>
    <scope>NUCLEOTIDE SEQUENCE</scope>
    <source>
        <strain evidence="1">Benny 63K</strain>
    </source>
</reference>
<proteinExistence type="predicted"/>
<organism evidence="1 2">
    <name type="scientific">Kickxella alabastrina</name>
    <dbReference type="NCBI Taxonomy" id="61397"/>
    <lineage>
        <taxon>Eukaryota</taxon>
        <taxon>Fungi</taxon>
        <taxon>Fungi incertae sedis</taxon>
        <taxon>Zoopagomycota</taxon>
        <taxon>Kickxellomycotina</taxon>
        <taxon>Kickxellomycetes</taxon>
        <taxon>Kickxellales</taxon>
        <taxon>Kickxellaceae</taxon>
        <taxon>Kickxella</taxon>
    </lineage>
</organism>
<accession>A0ACC1IAE7</accession>
<evidence type="ECO:0000313" key="2">
    <source>
        <dbReference type="Proteomes" id="UP001150581"/>
    </source>
</evidence>
<sequence>MEMSAVNDGCHNQDMANMTLAVSEAMGVLNQERSHGFGFEADCDGTNTGNDDVCSDQCEEVYLDDDDDDLGITREIMGPDDGEELTASRADFDSWMQNHATLEADMASMSAEQDAETNIYNDTYDDIYDDDDDEGYEESGEESQFPHSAWTNARNSVGTNGDGSQLQHMAGSSAIDDTPISIGSSDNEDELEDYEGEVGEYEDDYEVYQGEEEYSEDAGGDENDEAGEDGYSREQLYSSAFTDSSVPANAQFSVQDCEQFVGALGPLDIIEAPYVQHQLSHQADIADEPGTLSETEAASIASAMLFLTEPTTEPAPQPVAAYERPPLPPTRNAPLLADMNSAINQSIDRSLDMVAEISEGCNQTHATQADLYHSFGDAEEIELKSLAERDSLLSRIQTLEKEAGAQTQSIEGARRGAQEQKQVHAAEVFELRERLRSVAATTSKLADELQTTGASLSETMEVLDIVSCERTDLIAKCRLLEADIESVSSQLAREQQLHRESQKELQLARDGNSSEARRLELESLTTQLNQSCTELGRQLTLAHNKERLLLDTNRALEARLGDALREVKAPVTTKDALADHRRAWDVQLSEARSEANVYREKLTRAEVDFQEERRVNAQLRKRLQEAEAAQDALEQLERKRKLDAEADESRRSVDSKRARLAVIRSAVTPTRPGPARANMQTLHTSQGQFGQTNEAVANPEEFARDRRRRTGSLLGSLPATPRAAAALSRLSFGHHLSSLPAGKPVTPRINLHSPQPASPRWTSPTRTPGE</sequence>
<name>A0ACC1IAE7_9FUNG</name>
<dbReference type="Proteomes" id="UP001150581">
    <property type="component" value="Unassembled WGS sequence"/>
</dbReference>
<gene>
    <name evidence="1" type="ORF">LPJ66_009117</name>
</gene>